<dbReference type="GO" id="GO:0019629">
    <property type="term" value="P:propionate catabolic process, 2-methylcitrate cycle"/>
    <property type="evidence" value="ECO:0007669"/>
    <property type="project" value="InterPro"/>
</dbReference>
<reference evidence="3 4" key="1">
    <citation type="journal article" date="2015" name="Stand. Genomic Sci.">
        <title>Genomic Encyclopedia of Bacterial and Archaeal Type Strains, Phase III: the genomes of soil and plant-associated and newly described type strains.</title>
        <authorList>
            <person name="Whitman W.B."/>
            <person name="Woyke T."/>
            <person name="Klenk H.P."/>
            <person name="Zhou Y."/>
            <person name="Lilburn T.G."/>
            <person name="Beck B.J."/>
            <person name="De Vos P."/>
            <person name="Vandamme P."/>
            <person name="Eisen J.A."/>
            <person name="Garrity G."/>
            <person name="Hugenholtz P."/>
            <person name="Kyrpides N.C."/>
        </authorList>
    </citation>
    <scope>NUCLEOTIDE SEQUENCE [LARGE SCALE GENOMIC DNA]</scope>
    <source>
        <strain evidence="3 4">CGMCC 1.10821</strain>
    </source>
</reference>
<comment type="caution">
    <text evidence="3">The sequence shown here is derived from an EMBL/GenBank/DDBJ whole genome shotgun (WGS) entry which is preliminary data.</text>
</comment>
<keyword evidence="2" id="KW-0413">Isomerase</keyword>
<dbReference type="Pfam" id="PF04303">
    <property type="entry name" value="PrpF"/>
    <property type="match status" value="1"/>
</dbReference>
<dbReference type="EMBL" id="VLKN01000006">
    <property type="protein sequence ID" value="TWI00937.1"/>
    <property type="molecule type" value="Genomic_DNA"/>
</dbReference>
<dbReference type="AlphaFoldDB" id="A0A562KZY7"/>
<dbReference type="NCBIfam" id="TIGR02334">
    <property type="entry name" value="prpF"/>
    <property type="match status" value="1"/>
</dbReference>
<organism evidence="3 4">
    <name type="scientific">Luteimonas cucumeris</name>
    <dbReference type="NCBI Taxonomy" id="985012"/>
    <lineage>
        <taxon>Bacteria</taxon>
        <taxon>Pseudomonadati</taxon>
        <taxon>Pseudomonadota</taxon>
        <taxon>Gammaproteobacteria</taxon>
        <taxon>Lysobacterales</taxon>
        <taxon>Lysobacteraceae</taxon>
        <taxon>Luteimonas</taxon>
    </lineage>
</organism>
<dbReference type="PANTHER" id="PTHR43709">
    <property type="entry name" value="ACONITATE ISOMERASE-RELATED"/>
    <property type="match status" value="1"/>
</dbReference>
<dbReference type="RefSeq" id="WP_144900053.1">
    <property type="nucleotide sequence ID" value="NZ_VLKN01000006.1"/>
</dbReference>
<accession>A0A562KZY7</accession>
<protein>
    <recommendedName>
        <fullName evidence="5">2-methylaconitate cis-trans isomerase</fullName>
    </recommendedName>
</protein>
<sequence length="395" mass="40958">MTHAPQLRIPATYMRGGTSKGVFFRLQDLPQAAQVAGPARDALLMRVIGSPDPYGKHTDGMGGATSSTSKCVIISEASMPDHDVDYLYGQVSIDTAFVDWSGNCGNLSSAVGPFAIANGLVDPARVPENGIASVRIWQANIGKTIIAHVPISNGQVQETGDFELDGVTFPAAEIQLEFLDPADEGEGGGAMFPTGNLVDDLVVPGVGTFKATMINAGIPTIFLGAADLGYTGTELQGAINEDKAALAKFEAIRAHGAVRMGLIASVEQAAARQHTPKVAFVAPAAGYTSSSGKRIAAADIDLLARALSMSKLHHAMMGTAAVAIGTAASIPGTLVNRAAGGGEREAVRFGHPSGTLRVGARALQVDGEWTVTKAVMSRSARVLMEGWVRVPADTL</sequence>
<gene>
    <name evidence="3" type="ORF">IP90_02559</name>
</gene>
<dbReference type="PANTHER" id="PTHR43709:SF2">
    <property type="entry name" value="DUF453 DOMAIN PROTEIN (AFU_ORTHOLOGUE AFUA_6G00360)"/>
    <property type="match status" value="1"/>
</dbReference>
<keyword evidence="4" id="KW-1185">Reference proteome</keyword>
<dbReference type="InterPro" id="IPR007400">
    <property type="entry name" value="PrpF-like"/>
</dbReference>
<evidence type="ECO:0000313" key="3">
    <source>
        <dbReference type="EMBL" id="TWI00937.1"/>
    </source>
</evidence>
<name>A0A562KZY7_9GAMM</name>
<proteinExistence type="inferred from homology"/>
<comment type="similarity">
    <text evidence="1">Belongs to the PrpF family.</text>
</comment>
<evidence type="ECO:0000256" key="1">
    <source>
        <dbReference type="ARBA" id="ARBA00007673"/>
    </source>
</evidence>
<dbReference type="GO" id="GO:0016853">
    <property type="term" value="F:isomerase activity"/>
    <property type="evidence" value="ECO:0007669"/>
    <property type="project" value="UniProtKB-KW"/>
</dbReference>
<dbReference type="Gene3D" id="3.10.310.10">
    <property type="entry name" value="Diaminopimelate Epimerase, Chain A, domain 1"/>
    <property type="match status" value="2"/>
</dbReference>
<dbReference type="SUPFAM" id="SSF54506">
    <property type="entry name" value="Diaminopimelate epimerase-like"/>
    <property type="match status" value="2"/>
</dbReference>
<dbReference type="OrthoDB" id="9779763at2"/>
<evidence type="ECO:0008006" key="5">
    <source>
        <dbReference type="Google" id="ProtNLM"/>
    </source>
</evidence>
<dbReference type="InterPro" id="IPR012709">
    <property type="entry name" value="PrpF"/>
</dbReference>
<dbReference type="FunFam" id="3.10.310.10:FF:000018">
    <property type="entry name" value="2-methylaconitate cis-trans isomerase"/>
    <property type="match status" value="1"/>
</dbReference>
<dbReference type="Proteomes" id="UP000315167">
    <property type="component" value="Unassembled WGS sequence"/>
</dbReference>
<evidence type="ECO:0000313" key="4">
    <source>
        <dbReference type="Proteomes" id="UP000315167"/>
    </source>
</evidence>
<evidence type="ECO:0000256" key="2">
    <source>
        <dbReference type="ARBA" id="ARBA00023235"/>
    </source>
</evidence>